<dbReference type="EMBL" id="CP014145">
    <property type="protein sequence ID" value="AMB58236.1"/>
    <property type="molecule type" value="Genomic_DNA"/>
</dbReference>
<gene>
    <name evidence="1" type="ORF">AWU67_04535</name>
</gene>
<proteinExistence type="predicted"/>
<accession>A0A0X8E3A9</accession>
<dbReference type="KEGG" id="mvd:AWU67_04535"/>
<name>A0A0X8E3A9_9MICO</name>
<dbReference type="Proteomes" id="UP000058305">
    <property type="component" value="Chromosome"/>
</dbReference>
<dbReference type="AlphaFoldDB" id="A0A0X8E3A9"/>
<organism evidence="1 2">
    <name type="scientific">Microterricola viridarii</name>
    <dbReference type="NCBI Taxonomy" id="412690"/>
    <lineage>
        <taxon>Bacteria</taxon>
        <taxon>Bacillati</taxon>
        <taxon>Actinomycetota</taxon>
        <taxon>Actinomycetes</taxon>
        <taxon>Micrococcales</taxon>
        <taxon>Microbacteriaceae</taxon>
        <taxon>Microterricola</taxon>
    </lineage>
</organism>
<reference evidence="2" key="2">
    <citation type="submission" date="2016-01" db="EMBL/GenBank/DDBJ databases">
        <title>First complete genome sequence of a species in the genus Microterricola, an extremophilic cold active enzyme producing strain ERGS5:02 isolated from Sikkim Himalaya.</title>
        <authorList>
            <person name="Kumar R."/>
            <person name="Singh D."/>
            <person name="Swarnkar M.K."/>
        </authorList>
    </citation>
    <scope>NUCLEOTIDE SEQUENCE [LARGE SCALE GENOMIC DNA]</scope>
    <source>
        <strain evidence="2">ERGS5:02</strain>
    </source>
</reference>
<sequence>MLIDGAEVPSSWTGHDRVGLEALAIKWGRAKLYDKPKPSILTMTVIDPVGRWAASIAAAAPEIIVHTSSDVGLPEPVQLVHFRGVVESVTIEPVTLQHPTDGTPMAVWRAEITAVDPLAALAGARPAGPYWDTAAGAFGVWGNANMTVRFDHLRAAGMLALAPNVWQPPGDLVMGGHSSGTSLLDLLDAAYSTVAPFARAQYDPNDATAGLDMHGLPAGMVRPGGLAATAGLRLELHLEEWQMGTENINSTVIDAGLVEMPASQTVQAGAAESIDIVRHVYKNLATDAPADGFARSVSASKAVAGRASKTERTLEYSTDLMHGIGGAAPAVALLADLATLVGQMNGRMTPPTVRLSERRLRPAAPTFDAQLGAYWAALFVPATAPRAYYFPGNRYARLGTMPAGYQIIGGEIVFGPNGWHVDADLAPARFTSVPIKVGELVVAWSGPVLPYNRFDPTIRLADFQYITKH</sequence>
<protein>
    <submittedName>
        <fullName evidence="1">Uncharacterized protein</fullName>
    </submittedName>
</protein>
<reference evidence="1 2" key="1">
    <citation type="journal article" date="2016" name="J. Biotechnol.">
        <title>First complete genome sequence of a species in the genus Microterricola, an extremophilic cold active enzyme producing bacterial strain ERGS5:02 isolated from Sikkim Himalaya.</title>
        <authorList>
            <person name="Himanshu"/>
            <person name="Swarnkar M.K."/>
            <person name="Singh D."/>
            <person name="Kumar R."/>
        </authorList>
    </citation>
    <scope>NUCLEOTIDE SEQUENCE [LARGE SCALE GENOMIC DNA]</scope>
    <source>
        <strain evidence="1 2">ERGS5:02</strain>
    </source>
</reference>
<evidence type="ECO:0000313" key="1">
    <source>
        <dbReference type="EMBL" id="AMB58236.1"/>
    </source>
</evidence>
<evidence type="ECO:0000313" key="2">
    <source>
        <dbReference type="Proteomes" id="UP000058305"/>
    </source>
</evidence>
<keyword evidence="2" id="KW-1185">Reference proteome</keyword>